<keyword evidence="17" id="KW-0964">Secreted</keyword>
<dbReference type="InterPro" id="IPR000823">
    <property type="entry name" value="Peroxidase_pln"/>
</dbReference>
<feature type="binding site" evidence="14">
    <location>
        <position position="88"/>
    </location>
    <ligand>
        <name>Ca(2+)</name>
        <dbReference type="ChEBI" id="CHEBI:29108"/>
        <label>1</label>
    </ligand>
</feature>
<keyword evidence="12 17" id="KW-0376">Hydrogen peroxide</keyword>
<dbReference type="GO" id="GO:0020037">
    <property type="term" value="F:heme binding"/>
    <property type="evidence" value="ECO:0007669"/>
    <property type="project" value="UniProtKB-UniRule"/>
</dbReference>
<keyword evidence="5 17" id="KW-0349">Heme</keyword>
<keyword evidence="9 17" id="KW-0560">Oxidoreductase</keyword>
<keyword evidence="11 16" id="KW-1015">Disulfide bond</keyword>
<evidence type="ECO:0000256" key="1">
    <source>
        <dbReference type="ARBA" id="ARBA00000189"/>
    </source>
</evidence>
<dbReference type="PROSITE" id="PS50873">
    <property type="entry name" value="PEROXIDASE_4"/>
    <property type="match status" value="1"/>
</dbReference>
<evidence type="ECO:0000256" key="7">
    <source>
        <dbReference type="ARBA" id="ARBA00022729"/>
    </source>
</evidence>
<evidence type="ECO:0000256" key="2">
    <source>
        <dbReference type="ARBA" id="ARBA00006873"/>
    </source>
</evidence>
<accession>A0A8B7BZ52</accession>
<comment type="cofactor">
    <cofactor evidence="14 17">
        <name>Ca(2+)</name>
        <dbReference type="ChEBI" id="CHEBI:29108"/>
    </cofactor>
    <text evidence="14 17">Binds 2 calcium ions per subunit.</text>
</comment>
<comment type="similarity">
    <text evidence="2">Belongs to the peroxidase family. Ascorbate peroxidase subfamily.</text>
</comment>
<evidence type="ECO:0000256" key="4">
    <source>
        <dbReference type="ARBA" id="ARBA00022559"/>
    </source>
</evidence>
<keyword evidence="7 17" id="KW-0732">Signal</keyword>
<dbReference type="GO" id="GO:0046872">
    <property type="term" value="F:metal ion binding"/>
    <property type="evidence" value="ECO:0007669"/>
    <property type="project" value="UniProtKB-UniRule"/>
</dbReference>
<protein>
    <recommendedName>
        <fullName evidence="3 17">Peroxidase</fullName>
        <ecNumber evidence="3 17">1.11.1.7</ecNumber>
    </recommendedName>
</protein>
<dbReference type="KEGG" id="pda:103706116"/>
<feature type="disulfide bond" evidence="16">
    <location>
        <begin position="210"/>
        <end position="242"/>
    </location>
</feature>
<comment type="subcellular location">
    <subcellularLocation>
        <location evidence="17">Secreted</location>
    </subcellularLocation>
</comment>
<dbReference type="CDD" id="cd00693">
    <property type="entry name" value="secretory_peroxidase"/>
    <property type="match status" value="1"/>
</dbReference>
<comment type="cofactor">
    <cofactor evidence="14 17">
        <name>heme b</name>
        <dbReference type="ChEBI" id="CHEBI:60344"/>
    </cofactor>
    <text evidence="14 17">Binds 1 heme b (iron(II)-protoporphyrin IX) group per subunit.</text>
</comment>
<dbReference type="SUPFAM" id="SSF48113">
    <property type="entry name" value="Heme-dependent peroxidases"/>
    <property type="match status" value="1"/>
</dbReference>
<evidence type="ECO:0000256" key="12">
    <source>
        <dbReference type="ARBA" id="ARBA00023324"/>
    </source>
</evidence>
<dbReference type="Proteomes" id="UP000228380">
    <property type="component" value="Chromosome 1"/>
</dbReference>
<keyword evidence="6 14" id="KW-0479">Metal-binding</keyword>
<feature type="disulfide bond" evidence="16">
    <location>
        <begin position="84"/>
        <end position="89"/>
    </location>
</feature>
<dbReference type="PRINTS" id="PR00461">
    <property type="entry name" value="PLPEROXIDASE"/>
</dbReference>
<evidence type="ECO:0000256" key="11">
    <source>
        <dbReference type="ARBA" id="ARBA00023157"/>
    </source>
</evidence>
<evidence type="ECO:0000256" key="5">
    <source>
        <dbReference type="ARBA" id="ARBA00022617"/>
    </source>
</evidence>
<feature type="chain" id="PRO_5034745372" description="Peroxidase" evidence="17">
    <location>
        <begin position="25"/>
        <end position="346"/>
    </location>
</feature>
<feature type="binding site" evidence="14">
    <location>
        <position position="92"/>
    </location>
    <ligand>
        <name>Ca(2+)</name>
        <dbReference type="ChEBI" id="CHEBI:29108"/>
        <label>1</label>
    </ligand>
</feature>
<keyword evidence="19" id="KW-1185">Reference proteome</keyword>
<proteinExistence type="inferred from homology"/>
<dbReference type="GO" id="GO:0006979">
    <property type="term" value="P:response to oxidative stress"/>
    <property type="evidence" value="ECO:0007669"/>
    <property type="project" value="UniProtKB-UniRule"/>
</dbReference>
<feature type="binding site" description="axial binding residue" evidence="14">
    <location>
        <position position="203"/>
    </location>
    <ligand>
        <name>heme b</name>
        <dbReference type="ChEBI" id="CHEBI:60344"/>
    </ligand>
    <ligandPart>
        <name>Fe</name>
        <dbReference type="ChEBI" id="CHEBI:18248"/>
    </ligandPart>
</feature>
<dbReference type="EC" id="1.11.1.7" evidence="3 17"/>
<dbReference type="PRINTS" id="PR00458">
    <property type="entry name" value="PEROXIDASE"/>
</dbReference>
<evidence type="ECO:0000256" key="16">
    <source>
        <dbReference type="PIRSR" id="PIRSR600823-5"/>
    </source>
</evidence>
<feature type="binding site" evidence="14">
    <location>
        <position position="86"/>
    </location>
    <ligand>
        <name>Ca(2+)</name>
        <dbReference type="ChEBI" id="CHEBI:29108"/>
        <label>1</label>
    </ligand>
</feature>
<feature type="binding site" evidence="14">
    <location>
        <position position="83"/>
    </location>
    <ligand>
        <name>Ca(2+)</name>
        <dbReference type="ChEBI" id="CHEBI:29108"/>
        <label>1</label>
    </ligand>
</feature>
<keyword evidence="4 17" id="KW-0575">Peroxidase</keyword>
<evidence type="ECO:0000256" key="8">
    <source>
        <dbReference type="ARBA" id="ARBA00022837"/>
    </source>
</evidence>
<dbReference type="GO" id="GO:0005576">
    <property type="term" value="C:extracellular region"/>
    <property type="evidence" value="ECO:0007669"/>
    <property type="project" value="UniProtKB-SubCell"/>
</dbReference>
<comment type="function">
    <text evidence="17">Removal of H(2)O(2), oxidation of toxic reductants, biosynthesis and degradation of lignin, suberization, auxin catabolism, response to environmental stresses such as wounding, pathogen attack and oxidative stress.</text>
</comment>
<dbReference type="PANTHER" id="PTHR31235">
    <property type="entry name" value="PEROXIDASE 25-RELATED"/>
    <property type="match status" value="1"/>
</dbReference>
<dbReference type="InterPro" id="IPR033905">
    <property type="entry name" value="Secretory_peroxidase"/>
</dbReference>
<evidence type="ECO:0000256" key="17">
    <source>
        <dbReference type="RuleBase" id="RU362060"/>
    </source>
</evidence>
<gene>
    <name evidence="20" type="primary">LOC103706116</name>
</gene>
<name>A0A8B7BZ52_PHODC</name>
<reference evidence="20" key="2">
    <citation type="submission" date="2025-08" db="UniProtKB">
        <authorList>
            <consortium name="RefSeq"/>
        </authorList>
    </citation>
    <scope>IDENTIFICATION</scope>
    <source>
        <tissue evidence="20">Young leaves</tissue>
    </source>
</reference>
<feature type="binding site" evidence="13">
    <location>
        <position position="173"/>
    </location>
    <ligand>
        <name>substrate</name>
    </ligand>
</feature>
<keyword evidence="8 14" id="KW-0106">Calcium</keyword>
<evidence type="ECO:0000256" key="13">
    <source>
        <dbReference type="PIRSR" id="PIRSR600823-2"/>
    </source>
</evidence>
<dbReference type="RefSeq" id="XP_008788344.3">
    <property type="nucleotide sequence ID" value="XM_008790122.4"/>
</dbReference>
<comment type="similarity">
    <text evidence="17">Belongs to the peroxidase family. Classical plant (class III) peroxidase subfamily.</text>
</comment>
<feature type="binding site" evidence="14">
    <location>
        <position position="90"/>
    </location>
    <ligand>
        <name>Ca(2+)</name>
        <dbReference type="ChEBI" id="CHEBI:29108"/>
        <label>1</label>
    </ligand>
</feature>
<dbReference type="PROSITE" id="PS00435">
    <property type="entry name" value="PEROXIDASE_1"/>
    <property type="match status" value="1"/>
</dbReference>
<organism evidence="19 20">
    <name type="scientific">Phoenix dactylifera</name>
    <name type="common">Date palm</name>
    <dbReference type="NCBI Taxonomy" id="42345"/>
    <lineage>
        <taxon>Eukaryota</taxon>
        <taxon>Viridiplantae</taxon>
        <taxon>Streptophyta</taxon>
        <taxon>Embryophyta</taxon>
        <taxon>Tracheophyta</taxon>
        <taxon>Spermatophyta</taxon>
        <taxon>Magnoliopsida</taxon>
        <taxon>Liliopsida</taxon>
        <taxon>Arecaceae</taxon>
        <taxon>Coryphoideae</taxon>
        <taxon>Phoeniceae</taxon>
        <taxon>Phoenix</taxon>
    </lineage>
</organism>
<dbReference type="Pfam" id="PF00141">
    <property type="entry name" value="peroxidase"/>
    <property type="match status" value="1"/>
</dbReference>
<keyword evidence="10 14" id="KW-0408">Iron</keyword>
<sequence length="346" mass="39033">MKKRMRCKGEWLLVFLVLHSLATTQLHVAEGATKLPLNGLVLHYYKKHTNCTYAEEFIKHLVKKAWEFDRSITPALLRLAYTDCFVTGCDASILLDGKSSEKAAPQNSGLRGFDVIDRIKRVLEARCPGTVSCADIIHLAAKDAVALAGAPKYPVFTGRRDGMQSTAKSVDLPSPSISWDQALAYFQSRGLDVLDLGTLLGAHTMGVTHCHYIHDRIHKFNHTGKPDPSMAPSLARRLRQKCQPKCYDGHRDPTVFLNPTSGKNYTFENSYYKRVLRKLGVLGIDQQFIFSEDGLRIAKQFADNFEDFRRYFAFTMSRMGSIGVLTGNRGEIRHHCRYTNAEYPKI</sequence>
<dbReference type="Gene3D" id="1.10.420.10">
    <property type="entry name" value="Peroxidase, domain 2"/>
    <property type="match status" value="1"/>
</dbReference>
<reference evidence="19" key="1">
    <citation type="journal article" date="2019" name="Nat. Commun.">
        <title>Genome-wide association mapping of date palm fruit traits.</title>
        <authorList>
            <person name="Hazzouri K.M."/>
            <person name="Gros-Balthazard M."/>
            <person name="Flowers J.M."/>
            <person name="Copetti D."/>
            <person name="Lemansour A."/>
            <person name="Lebrun M."/>
            <person name="Masmoudi K."/>
            <person name="Ferrand S."/>
            <person name="Dhar M.I."/>
            <person name="Fresquez Z.A."/>
            <person name="Rosas U."/>
            <person name="Zhang J."/>
            <person name="Talag J."/>
            <person name="Lee S."/>
            <person name="Kudrna D."/>
            <person name="Powell R.F."/>
            <person name="Leitch I.J."/>
            <person name="Krueger R.R."/>
            <person name="Wing R.A."/>
            <person name="Amiri K.M.A."/>
            <person name="Purugganan M.D."/>
        </authorList>
    </citation>
    <scope>NUCLEOTIDE SEQUENCE [LARGE SCALE GENOMIC DNA]</scope>
    <source>
        <strain evidence="19">cv. Khalas</strain>
    </source>
</reference>
<dbReference type="Gene3D" id="1.10.520.10">
    <property type="match status" value="1"/>
</dbReference>
<evidence type="ECO:0000256" key="3">
    <source>
        <dbReference type="ARBA" id="ARBA00012313"/>
    </source>
</evidence>
<feature type="binding site" evidence="14">
    <location>
        <position position="204"/>
    </location>
    <ligand>
        <name>Ca(2+)</name>
        <dbReference type="ChEBI" id="CHEBI:29108"/>
        <label>2</label>
    </ligand>
</feature>
<dbReference type="AlphaFoldDB" id="A0A8B7BZ52"/>
<feature type="site" description="Transition state stabilizer" evidence="15">
    <location>
        <position position="78"/>
    </location>
</feature>
<dbReference type="OrthoDB" id="2113341at2759"/>
<evidence type="ECO:0000256" key="14">
    <source>
        <dbReference type="PIRSR" id="PIRSR600823-3"/>
    </source>
</evidence>
<evidence type="ECO:0000313" key="19">
    <source>
        <dbReference type="Proteomes" id="UP000228380"/>
    </source>
</evidence>
<evidence type="ECO:0000256" key="10">
    <source>
        <dbReference type="ARBA" id="ARBA00023004"/>
    </source>
</evidence>
<evidence type="ECO:0000256" key="6">
    <source>
        <dbReference type="ARBA" id="ARBA00022723"/>
    </source>
</evidence>
<dbReference type="InterPro" id="IPR010255">
    <property type="entry name" value="Haem_peroxidase_sf"/>
</dbReference>
<dbReference type="FunFam" id="1.10.420.10:FF:000007">
    <property type="entry name" value="Peroxidase"/>
    <property type="match status" value="1"/>
</dbReference>
<evidence type="ECO:0000313" key="20">
    <source>
        <dbReference type="RefSeq" id="XP_008788344.3"/>
    </source>
</evidence>
<dbReference type="GeneID" id="103706116"/>
<feature type="signal peptide" evidence="17">
    <location>
        <begin position="1"/>
        <end position="24"/>
    </location>
</feature>
<feature type="domain" description="Plant heme peroxidase family profile" evidence="18">
    <location>
        <begin position="39"/>
        <end position="340"/>
    </location>
</feature>
<evidence type="ECO:0000259" key="18">
    <source>
        <dbReference type="PROSITE" id="PS50873"/>
    </source>
</evidence>
<dbReference type="GO" id="GO:0140825">
    <property type="term" value="F:lactoperoxidase activity"/>
    <property type="evidence" value="ECO:0007669"/>
    <property type="project" value="UniProtKB-EC"/>
</dbReference>
<dbReference type="InterPro" id="IPR019793">
    <property type="entry name" value="Peroxidases_heam-ligand_BS"/>
</dbReference>
<evidence type="ECO:0000256" key="15">
    <source>
        <dbReference type="PIRSR" id="PIRSR600823-4"/>
    </source>
</evidence>
<dbReference type="GO" id="GO:0042744">
    <property type="term" value="P:hydrogen peroxide catabolic process"/>
    <property type="evidence" value="ECO:0007669"/>
    <property type="project" value="UniProtKB-KW"/>
</dbReference>
<feature type="binding site" evidence="14">
    <location>
        <position position="101"/>
    </location>
    <ligand>
        <name>Ca(2+)</name>
        <dbReference type="ChEBI" id="CHEBI:29108"/>
        <label>1</label>
    </ligand>
</feature>
<feature type="disulfide bond" evidence="16">
    <location>
        <begin position="51"/>
        <end position="127"/>
    </location>
</feature>
<comment type="catalytic activity">
    <reaction evidence="1 17">
        <text>2 a phenolic donor + H2O2 = 2 a phenolic radical donor + 2 H2O</text>
        <dbReference type="Rhea" id="RHEA:56136"/>
        <dbReference type="ChEBI" id="CHEBI:15377"/>
        <dbReference type="ChEBI" id="CHEBI:16240"/>
        <dbReference type="ChEBI" id="CHEBI:139520"/>
        <dbReference type="ChEBI" id="CHEBI:139521"/>
        <dbReference type="EC" id="1.11.1.7"/>
    </reaction>
</comment>
<dbReference type="InterPro" id="IPR002016">
    <property type="entry name" value="Haem_peroxidase"/>
</dbReference>
<evidence type="ECO:0000256" key="9">
    <source>
        <dbReference type="ARBA" id="ARBA00023002"/>
    </source>
</evidence>
<feature type="disulfide bond" evidence="16">
    <location>
        <begin position="133"/>
        <end position="336"/>
    </location>
</feature>